<dbReference type="RefSeq" id="WP_121441442.1">
    <property type="nucleotide sequence ID" value="NZ_RCDA01000001.1"/>
</dbReference>
<dbReference type="SUPFAM" id="SSF46785">
    <property type="entry name" value="Winged helix' DNA-binding domain"/>
    <property type="match status" value="2"/>
</dbReference>
<dbReference type="EMBL" id="RCDA01000001">
    <property type="protein sequence ID" value="RLK51000.1"/>
    <property type="molecule type" value="Genomic_DNA"/>
</dbReference>
<dbReference type="Pfam" id="PF04079">
    <property type="entry name" value="SMC_ScpB"/>
    <property type="match status" value="1"/>
</dbReference>
<organism evidence="6 7">
    <name type="scientific">Alkalispirillum mobile</name>
    <dbReference type="NCBI Taxonomy" id="85925"/>
    <lineage>
        <taxon>Bacteria</taxon>
        <taxon>Pseudomonadati</taxon>
        <taxon>Pseudomonadota</taxon>
        <taxon>Gammaproteobacteria</taxon>
        <taxon>Chromatiales</taxon>
        <taxon>Ectothiorhodospiraceae</taxon>
        <taxon>Alkalispirillum</taxon>
    </lineage>
</organism>
<accession>A0A498CCM1</accession>
<dbReference type="NCBIfam" id="TIGR00281">
    <property type="entry name" value="SMC-Scp complex subunit ScpB"/>
    <property type="match status" value="1"/>
</dbReference>
<evidence type="ECO:0000256" key="1">
    <source>
        <dbReference type="ARBA" id="ARBA00022490"/>
    </source>
</evidence>
<dbReference type="PANTHER" id="PTHR34298">
    <property type="entry name" value="SEGREGATION AND CONDENSATION PROTEIN B"/>
    <property type="match status" value="1"/>
</dbReference>
<feature type="compositionally biased region" description="Acidic residues" evidence="5">
    <location>
        <begin position="189"/>
        <end position="200"/>
    </location>
</feature>
<reference evidence="6 7" key="1">
    <citation type="submission" date="2018-10" db="EMBL/GenBank/DDBJ databases">
        <title>Genomic Encyclopedia of Type Strains, Phase IV (KMG-IV): sequencing the most valuable type-strain genomes for metagenomic binning, comparative biology and taxonomic classification.</title>
        <authorList>
            <person name="Goeker M."/>
        </authorList>
    </citation>
    <scope>NUCLEOTIDE SEQUENCE [LARGE SCALE GENOMIC DNA]</scope>
    <source>
        <strain evidence="6 7">DSM 12769</strain>
    </source>
</reference>
<keyword evidence="2" id="KW-0132">Cell division</keyword>
<gene>
    <name evidence="6" type="ORF">DFR31_0913</name>
</gene>
<keyword evidence="1" id="KW-0963">Cytoplasm</keyword>
<keyword evidence="3" id="KW-0159">Chromosome partition</keyword>
<dbReference type="OrthoDB" id="9806226at2"/>
<feature type="region of interest" description="Disordered" evidence="5">
    <location>
        <begin position="169"/>
        <end position="200"/>
    </location>
</feature>
<evidence type="ECO:0000313" key="6">
    <source>
        <dbReference type="EMBL" id="RLK51000.1"/>
    </source>
</evidence>
<dbReference type="InterPro" id="IPR036388">
    <property type="entry name" value="WH-like_DNA-bd_sf"/>
</dbReference>
<dbReference type="Gene3D" id="1.10.10.10">
    <property type="entry name" value="Winged helix-like DNA-binding domain superfamily/Winged helix DNA-binding domain"/>
    <property type="match status" value="2"/>
</dbReference>
<comment type="caution">
    <text evidence="6">The sequence shown here is derived from an EMBL/GenBank/DDBJ whole genome shotgun (WGS) entry which is preliminary data.</text>
</comment>
<dbReference type="AlphaFoldDB" id="A0A498CCM1"/>
<dbReference type="PIRSF" id="PIRSF019345">
    <property type="entry name" value="ScpB"/>
    <property type="match status" value="1"/>
</dbReference>
<evidence type="ECO:0000256" key="2">
    <source>
        <dbReference type="ARBA" id="ARBA00022618"/>
    </source>
</evidence>
<evidence type="ECO:0000256" key="5">
    <source>
        <dbReference type="SAM" id="MobiDB-lite"/>
    </source>
</evidence>
<keyword evidence="7" id="KW-1185">Reference proteome</keyword>
<proteinExistence type="predicted"/>
<keyword evidence="4" id="KW-0131">Cell cycle</keyword>
<protein>
    <submittedName>
        <fullName evidence="6">Condensin subunit ScpB</fullName>
    </submittedName>
</protein>
<evidence type="ECO:0000256" key="3">
    <source>
        <dbReference type="ARBA" id="ARBA00022829"/>
    </source>
</evidence>
<dbReference type="InterPro" id="IPR036390">
    <property type="entry name" value="WH_DNA-bd_sf"/>
</dbReference>
<dbReference type="Proteomes" id="UP000275461">
    <property type="component" value="Unassembled WGS sequence"/>
</dbReference>
<sequence>MPANPPVKYILEAALMASEGPLDLEQMQGLFDPMLAPDRQTLRQALAELEHDYAGRGLEVKRVASGWRIQVREQYAPWVSRLWEEKPGRYSRALLETLAIIAYRQPVTRGEIEEIRGVTVSSSIMRTLTDRGWVRIVGHKDVPGRPGLYATTRAFLDYFNLGSLSELPDLTSLNDPDDPELELPLPDPDSPEDNDGVDTP</sequence>
<evidence type="ECO:0000256" key="4">
    <source>
        <dbReference type="ARBA" id="ARBA00023306"/>
    </source>
</evidence>
<dbReference type="PANTHER" id="PTHR34298:SF2">
    <property type="entry name" value="SEGREGATION AND CONDENSATION PROTEIN B"/>
    <property type="match status" value="1"/>
</dbReference>
<dbReference type="GO" id="GO:0051301">
    <property type="term" value="P:cell division"/>
    <property type="evidence" value="ECO:0007669"/>
    <property type="project" value="UniProtKB-KW"/>
</dbReference>
<evidence type="ECO:0000313" key="7">
    <source>
        <dbReference type="Proteomes" id="UP000275461"/>
    </source>
</evidence>
<dbReference type="GO" id="GO:0051304">
    <property type="term" value="P:chromosome separation"/>
    <property type="evidence" value="ECO:0007669"/>
    <property type="project" value="InterPro"/>
</dbReference>
<name>A0A498CCM1_9GAMM</name>
<dbReference type="InterPro" id="IPR005234">
    <property type="entry name" value="ScpB_csome_segregation"/>
</dbReference>